<organism evidence="2 3">
    <name type="scientific">Sphingomonas rustica</name>
    <dbReference type="NCBI Taxonomy" id="3103142"/>
    <lineage>
        <taxon>Bacteria</taxon>
        <taxon>Pseudomonadati</taxon>
        <taxon>Pseudomonadota</taxon>
        <taxon>Alphaproteobacteria</taxon>
        <taxon>Sphingomonadales</taxon>
        <taxon>Sphingomonadaceae</taxon>
        <taxon>Sphingomonas</taxon>
    </lineage>
</organism>
<evidence type="ECO:0000313" key="2">
    <source>
        <dbReference type="EMBL" id="MEN3746036.1"/>
    </source>
</evidence>
<evidence type="ECO:0000313" key="3">
    <source>
        <dbReference type="Proteomes" id="UP001427805"/>
    </source>
</evidence>
<sequence length="317" mass="34959">MKLHTVILANAARLSFRAAAATFGVSTLCLSPTAQADVAPNTVRNVTITFDDSITDNTRRSYEDGLNQIRIASGHYYNDRMFITQNQDTNNHGLIRVNLVRRSDNRYVILWLRPYDLYVLGYTAYDRVAGAEGRNGNRTAAFRDSGLRSALLRSGQQWALDTSYEMGTTGSYASLAAPLNGAFPPSTGRATQVISYASFRAHFESLDRSMQTAVSHGAGVVNPRPALQFMIGLLSESARLYDVRGQFSAAFASTAYNHPLGQLQISLENDWDVISTWTRDRANGTPRGTLLTGSGNYNTFDDVRARLAIIRGFKPPR</sequence>
<proteinExistence type="predicted"/>
<dbReference type="RefSeq" id="WP_181402037.1">
    <property type="nucleotide sequence ID" value="NZ_JBDIZK010000001.1"/>
</dbReference>
<dbReference type="EMBL" id="JBDIZK010000001">
    <property type="protein sequence ID" value="MEN3746036.1"/>
    <property type="molecule type" value="Genomic_DNA"/>
</dbReference>
<keyword evidence="3" id="KW-1185">Reference proteome</keyword>
<dbReference type="Gene3D" id="3.40.420.10">
    <property type="entry name" value="Ricin (A subunit), domain 1"/>
    <property type="match status" value="1"/>
</dbReference>
<evidence type="ECO:0000256" key="1">
    <source>
        <dbReference type="SAM" id="SignalP"/>
    </source>
</evidence>
<comment type="caution">
    <text evidence="2">The sequence shown here is derived from an EMBL/GenBank/DDBJ whole genome shotgun (WGS) entry which is preliminary data.</text>
</comment>
<dbReference type="InterPro" id="IPR036041">
    <property type="entry name" value="Ribosome-inact_prot_sf"/>
</dbReference>
<accession>A0ABV0B673</accession>
<dbReference type="InterPro" id="IPR016138">
    <property type="entry name" value="Ribosome_inactivat_prot_sub1"/>
</dbReference>
<protein>
    <submittedName>
        <fullName evidence="2">Ribosome-inactivating family protein</fullName>
    </submittedName>
</protein>
<feature type="signal peptide" evidence="1">
    <location>
        <begin position="1"/>
        <end position="36"/>
    </location>
</feature>
<reference evidence="2 3" key="1">
    <citation type="submission" date="2024-05" db="EMBL/GenBank/DDBJ databases">
        <title>Sphingomonas sp. HF-S3 16S ribosomal RNA gene Genome sequencing and assembly.</title>
        <authorList>
            <person name="Lee H."/>
        </authorList>
    </citation>
    <scope>NUCLEOTIDE SEQUENCE [LARGE SCALE GENOMIC DNA]</scope>
    <source>
        <strain evidence="2 3">HF-S3</strain>
    </source>
</reference>
<feature type="chain" id="PRO_5046042307" evidence="1">
    <location>
        <begin position="37"/>
        <end position="317"/>
    </location>
</feature>
<dbReference type="Proteomes" id="UP001427805">
    <property type="component" value="Unassembled WGS sequence"/>
</dbReference>
<gene>
    <name evidence="2" type="ORF">TPR58_02565</name>
</gene>
<dbReference type="Pfam" id="PF00161">
    <property type="entry name" value="RIP"/>
    <property type="match status" value="1"/>
</dbReference>
<dbReference type="InterPro" id="IPR001574">
    <property type="entry name" value="Ribosome_inactivat_prot"/>
</dbReference>
<dbReference type="SUPFAM" id="SSF56371">
    <property type="entry name" value="Ribosome inactivating proteins (RIP)"/>
    <property type="match status" value="1"/>
</dbReference>
<keyword evidence="1" id="KW-0732">Signal</keyword>
<name>A0ABV0B673_9SPHN</name>